<dbReference type="Proteomes" id="UP000738325">
    <property type="component" value="Unassembled WGS sequence"/>
</dbReference>
<accession>A0A9P6RMT2</accession>
<evidence type="ECO:0000256" key="2">
    <source>
        <dbReference type="ARBA" id="ARBA00022964"/>
    </source>
</evidence>
<keyword evidence="4 5" id="KW-0408">Iron</keyword>
<keyword evidence="9" id="KW-1185">Reference proteome</keyword>
<dbReference type="SUPFAM" id="SSF51197">
    <property type="entry name" value="Clavaminate synthase-like"/>
    <property type="match status" value="1"/>
</dbReference>
<dbReference type="OrthoDB" id="6614653at2759"/>
<feature type="binding site" evidence="5">
    <location>
        <position position="348"/>
    </location>
    <ligand>
        <name>Fe cation</name>
        <dbReference type="ChEBI" id="CHEBI:24875"/>
        <note>catalytic</note>
    </ligand>
</feature>
<evidence type="ECO:0000256" key="5">
    <source>
        <dbReference type="PIRSR" id="PIRSR604574-2"/>
    </source>
</evidence>
<dbReference type="PANTHER" id="PTHR16557:SF2">
    <property type="entry name" value="NUCLEIC ACID DIOXYGENASE ALKBH1"/>
    <property type="match status" value="1"/>
</dbReference>
<dbReference type="InterPro" id="IPR027450">
    <property type="entry name" value="AlkB-like"/>
</dbReference>
<evidence type="ECO:0000256" key="1">
    <source>
        <dbReference type="ARBA" id="ARBA00022723"/>
    </source>
</evidence>
<dbReference type="InterPro" id="IPR037151">
    <property type="entry name" value="AlkB-like_sf"/>
</dbReference>
<dbReference type="Pfam" id="PF13532">
    <property type="entry name" value="2OG-FeII_Oxy_2"/>
    <property type="match status" value="1"/>
</dbReference>
<evidence type="ECO:0000256" key="4">
    <source>
        <dbReference type="ARBA" id="ARBA00023004"/>
    </source>
</evidence>
<dbReference type="GO" id="GO:0005634">
    <property type="term" value="C:nucleus"/>
    <property type="evidence" value="ECO:0007669"/>
    <property type="project" value="TreeGrafter"/>
</dbReference>
<evidence type="ECO:0000313" key="8">
    <source>
        <dbReference type="EMBL" id="KAG0323875.1"/>
    </source>
</evidence>
<comment type="caution">
    <text evidence="8">The sequence shown here is derived from an EMBL/GenBank/DDBJ whole genome shotgun (WGS) entry which is preliminary data.</text>
</comment>
<sequence>MPDPQPLSNRQRKIRERQAELNRELAAAKRSDTRTPFREAELLYLSRHPPPDYSEALDFRQPAELLARDAKVKQVPLRRRMSEFSEFYGVKDKDRDMDECQSEFAYLHDDHPGLIYIPAAFTSSAQRALIKSCLKDYSKHPNRSSLDTHYLVPQTGLWDLHEDVFTGRRSLDDASVYIPRKASTDDHTEGYGSEDDDPAQDAAGSDDSSQDSAIKLKAARSPVAVNKAKPSTPSVRTLVPITEGTPSVADDVPKEDPEPSAQVPILPPGQLIRKMRWITLGYQYHWPSKTYHFDQNAPFPRELSILSKAVVAAVNGVGPYPYNPDDFVAEAGVVNYYQLKDRLMGHVDRSELNKDAPLVSFRWFYSRTIAYTNSGSERRYPGHDGTLQIGISRIIEDTLPVYLQSSKDCPEWDIYADYLSEARINLNIRQVYPPEPRGHHGE</sequence>
<keyword evidence="3" id="KW-0560">Oxidoreductase</keyword>
<gene>
    <name evidence="8" type="ORF">BGZ99_002408</name>
</gene>
<dbReference type="Gene3D" id="2.60.120.590">
    <property type="entry name" value="Alpha-ketoglutarate-dependent dioxygenase AlkB-like"/>
    <property type="match status" value="1"/>
</dbReference>
<dbReference type="GO" id="GO:0046872">
    <property type="term" value="F:metal ion binding"/>
    <property type="evidence" value="ECO:0007669"/>
    <property type="project" value="UniProtKB-KW"/>
</dbReference>
<feature type="domain" description="Alpha-ketoglutarate-dependent dioxygenase AlkB-like" evidence="7">
    <location>
        <begin position="270"/>
        <end position="361"/>
    </location>
</feature>
<dbReference type="InterPro" id="IPR004574">
    <property type="entry name" value="Alkb"/>
</dbReference>
<feature type="region of interest" description="Disordered" evidence="6">
    <location>
        <begin position="181"/>
        <end position="263"/>
    </location>
</feature>
<organism evidence="8 9">
    <name type="scientific">Dissophora globulifera</name>
    <dbReference type="NCBI Taxonomy" id="979702"/>
    <lineage>
        <taxon>Eukaryota</taxon>
        <taxon>Fungi</taxon>
        <taxon>Fungi incertae sedis</taxon>
        <taxon>Mucoromycota</taxon>
        <taxon>Mortierellomycotina</taxon>
        <taxon>Mortierellomycetes</taxon>
        <taxon>Mortierellales</taxon>
        <taxon>Mortierellaceae</taxon>
        <taxon>Dissophora</taxon>
    </lineage>
</organism>
<feature type="compositionally biased region" description="Low complexity" evidence="6">
    <location>
        <begin position="200"/>
        <end position="213"/>
    </location>
</feature>
<dbReference type="AlphaFoldDB" id="A0A9P6RMT2"/>
<keyword evidence="1 5" id="KW-0479">Metal-binding</keyword>
<reference evidence="8" key="1">
    <citation type="journal article" date="2020" name="Fungal Divers.">
        <title>Resolving the Mortierellaceae phylogeny through synthesis of multi-gene phylogenetics and phylogenomics.</title>
        <authorList>
            <person name="Vandepol N."/>
            <person name="Liber J."/>
            <person name="Desiro A."/>
            <person name="Na H."/>
            <person name="Kennedy M."/>
            <person name="Barry K."/>
            <person name="Grigoriev I.V."/>
            <person name="Miller A.N."/>
            <person name="O'Donnell K."/>
            <person name="Stajich J.E."/>
            <person name="Bonito G."/>
        </authorList>
    </citation>
    <scope>NUCLEOTIDE SEQUENCE</scope>
    <source>
        <strain evidence="8">REB-010B</strain>
    </source>
</reference>
<evidence type="ECO:0000259" key="7">
    <source>
        <dbReference type="Pfam" id="PF13532"/>
    </source>
</evidence>
<evidence type="ECO:0000256" key="3">
    <source>
        <dbReference type="ARBA" id="ARBA00023002"/>
    </source>
</evidence>
<dbReference type="PANTHER" id="PTHR16557">
    <property type="entry name" value="ALKYLATED DNA REPAIR PROTEIN ALKB-RELATED"/>
    <property type="match status" value="1"/>
</dbReference>
<proteinExistence type="predicted"/>
<feature type="binding site" evidence="5">
    <location>
        <position position="346"/>
    </location>
    <ligand>
        <name>Fe cation</name>
        <dbReference type="ChEBI" id="CHEBI:24875"/>
        <note>catalytic</note>
    </ligand>
</feature>
<comment type="cofactor">
    <cofactor evidence="5">
        <name>Fe(2+)</name>
        <dbReference type="ChEBI" id="CHEBI:29033"/>
    </cofactor>
    <text evidence="5">Binds 1 Fe(2+) ion per subunit.</text>
</comment>
<protein>
    <recommendedName>
        <fullName evidence="7">Alpha-ketoglutarate-dependent dioxygenase AlkB-like domain-containing protein</fullName>
    </recommendedName>
</protein>
<dbReference type="GO" id="GO:0051213">
    <property type="term" value="F:dioxygenase activity"/>
    <property type="evidence" value="ECO:0007669"/>
    <property type="project" value="UniProtKB-KW"/>
</dbReference>
<evidence type="ECO:0000256" key="6">
    <source>
        <dbReference type="SAM" id="MobiDB-lite"/>
    </source>
</evidence>
<dbReference type="EMBL" id="JAAAIP010000171">
    <property type="protein sequence ID" value="KAG0323875.1"/>
    <property type="molecule type" value="Genomic_DNA"/>
</dbReference>
<dbReference type="GO" id="GO:0005737">
    <property type="term" value="C:cytoplasm"/>
    <property type="evidence" value="ECO:0007669"/>
    <property type="project" value="TreeGrafter"/>
</dbReference>
<name>A0A9P6RMT2_9FUNG</name>
<keyword evidence="2" id="KW-0223">Dioxygenase</keyword>
<evidence type="ECO:0000313" key="9">
    <source>
        <dbReference type="Proteomes" id="UP000738325"/>
    </source>
</evidence>